<protein>
    <submittedName>
        <fullName evidence="2">Uncharacterized protein</fullName>
    </submittedName>
</protein>
<dbReference type="EMBL" id="FOJY01000007">
    <property type="protein sequence ID" value="SFB02630.1"/>
    <property type="molecule type" value="Genomic_DNA"/>
</dbReference>
<dbReference type="RefSeq" id="WP_177205589.1">
    <property type="nucleotide sequence ID" value="NZ_FOJY01000007.1"/>
</dbReference>
<reference evidence="2 3" key="1">
    <citation type="submission" date="2016-10" db="EMBL/GenBank/DDBJ databases">
        <authorList>
            <person name="de Groot N.N."/>
        </authorList>
    </citation>
    <scope>NUCLEOTIDE SEQUENCE [LARGE SCALE GENOMIC DNA]</scope>
    <source>
        <strain evidence="2 3">DSM 5522</strain>
    </source>
</reference>
<keyword evidence="3" id="KW-1185">Reference proteome</keyword>
<proteinExistence type="predicted"/>
<keyword evidence="1" id="KW-0812">Transmembrane</keyword>
<accession>A0A1I0XQQ9</accession>
<evidence type="ECO:0000313" key="2">
    <source>
        <dbReference type="EMBL" id="SFB02630.1"/>
    </source>
</evidence>
<dbReference type="Proteomes" id="UP000198838">
    <property type="component" value="Unassembled WGS sequence"/>
</dbReference>
<keyword evidence="1" id="KW-0472">Membrane</keyword>
<dbReference type="STRING" id="1120918.SAMN05216249_10749"/>
<keyword evidence="1" id="KW-1133">Transmembrane helix</keyword>
<gene>
    <name evidence="2" type="ORF">SAMN05216249_10749</name>
</gene>
<evidence type="ECO:0000313" key="3">
    <source>
        <dbReference type="Proteomes" id="UP000198838"/>
    </source>
</evidence>
<name>A0A1I0XQQ9_9FIRM</name>
<feature type="transmembrane region" description="Helical" evidence="1">
    <location>
        <begin position="12"/>
        <end position="29"/>
    </location>
</feature>
<sequence length="58" mass="6201">MKEIFEQYGSAVISVVIIVALVAIFGVLLNSESGVVTSQFKTLITQFFSHANALAGIK</sequence>
<organism evidence="2 3">
    <name type="scientific">Acetitomaculum ruminis DSM 5522</name>
    <dbReference type="NCBI Taxonomy" id="1120918"/>
    <lineage>
        <taxon>Bacteria</taxon>
        <taxon>Bacillati</taxon>
        <taxon>Bacillota</taxon>
        <taxon>Clostridia</taxon>
        <taxon>Lachnospirales</taxon>
        <taxon>Lachnospiraceae</taxon>
        <taxon>Acetitomaculum</taxon>
    </lineage>
</organism>
<evidence type="ECO:0000256" key="1">
    <source>
        <dbReference type="SAM" id="Phobius"/>
    </source>
</evidence>
<dbReference type="AlphaFoldDB" id="A0A1I0XQQ9"/>